<dbReference type="InterPro" id="IPR057744">
    <property type="entry name" value="OTAase-like"/>
</dbReference>
<dbReference type="InterPro" id="IPR011059">
    <property type="entry name" value="Metal-dep_hydrolase_composite"/>
</dbReference>
<dbReference type="Proteomes" id="UP000831304">
    <property type="component" value="Chromosome"/>
</dbReference>
<accession>A0ABY4AST9</accession>
<keyword evidence="3" id="KW-1185">Reference proteome</keyword>
<proteinExistence type="predicted"/>
<evidence type="ECO:0000259" key="1">
    <source>
        <dbReference type="Pfam" id="PF01979"/>
    </source>
</evidence>
<name>A0ABY4AST9_9MICO</name>
<evidence type="ECO:0000313" key="2">
    <source>
        <dbReference type="EMBL" id="UOE26222.1"/>
    </source>
</evidence>
<sequence length="426" mass="45211">MTTSTRFVLGGPILDTAARAFVDDHMVVVEGDRFVGVEPASQLPSDAVHVIDVAGAHILPGLIDAHTHLMSRSGVEADAKLITTSAIDGVIMAKRQIESGVTSLRDPGCKHRGIHQLRDEIASGRIVGPRAYTAGPNIVGSGAPVDWRNHFVDGVDDVRKAVREEIKSGADLVKLVLSHTAADSDWDTCLRYLNDEEIATAVAEAHLLGTRVGCHCEGLPAARAAVNAGIDVIDHGLALDDALVAQMAEQGTFYVPTLWAFSTNTHLHIGKTIPEERAALYEEKIAGPHRESVQRAMAAGVKIAAGTDPVHWIPARDVMVCELETLVAAGMAPIDALLAATAGSADAIGDPTIGSIRPGNRADLAVFDGDPLRELRALARPRLVMKDGEILVDLRHDQAAADALWADLATGIPASDRQPELWGQRA</sequence>
<feature type="domain" description="Amidohydrolase-related" evidence="1">
    <location>
        <begin position="58"/>
        <end position="390"/>
    </location>
</feature>
<dbReference type="PANTHER" id="PTHR43135:SF3">
    <property type="entry name" value="ALPHA-D-RIBOSE 1-METHYLPHOSPHONATE 5-TRIPHOSPHATE DIPHOSPHATASE"/>
    <property type="match status" value="1"/>
</dbReference>
<dbReference type="PANTHER" id="PTHR43135">
    <property type="entry name" value="ALPHA-D-RIBOSE 1-METHYLPHOSPHONATE 5-TRIPHOSPHATE DIPHOSPHATASE"/>
    <property type="match status" value="1"/>
</dbReference>
<reference evidence="2 3" key="1">
    <citation type="submission" date="2022-03" db="EMBL/GenBank/DDBJ databases">
        <title>Agromyces sp. isolated from the gut of P. brevitarsis seulensis larvae.</title>
        <authorList>
            <person name="Won M."/>
            <person name="Kwon S.-W."/>
        </authorList>
    </citation>
    <scope>NUCLEOTIDE SEQUENCE [LARGE SCALE GENOMIC DNA]</scope>
    <source>
        <strain evidence="2 3">KACC 16215</strain>
    </source>
</reference>
<dbReference type="EMBL" id="CP094533">
    <property type="protein sequence ID" value="UOE26222.1"/>
    <property type="molecule type" value="Genomic_DNA"/>
</dbReference>
<gene>
    <name evidence="2" type="ORF">MTP13_00120</name>
</gene>
<dbReference type="InterPro" id="IPR006680">
    <property type="entry name" value="Amidohydro-rel"/>
</dbReference>
<dbReference type="InterPro" id="IPR051781">
    <property type="entry name" value="Metallo-dep_Hydrolase"/>
</dbReference>
<dbReference type="InterPro" id="IPR032466">
    <property type="entry name" value="Metal_Hydrolase"/>
</dbReference>
<protein>
    <submittedName>
        <fullName evidence="2">Amidohydrolase family protein</fullName>
    </submittedName>
</protein>
<dbReference type="SUPFAM" id="SSF51556">
    <property type="entry name" value="Metallo-dependent hydrolases"/>
    <property type="match status" value="1"/>
</dbReference>
<dbReference type="Pfam" id="PF01979">
    <property type="entry name" value="Amidohydro_1"/>
    <property type="match status" value="1"/>
</dbReference>
<dbReference type="RefSeq" id="WP_243569054.1">
    <property type="nucleotide sequence ID" value="NZ_BAAARD010000005.1"/>
</dbReference>
<dbReference type="Gene3D" id="3.20.20.140">
    <property type="entry name" value="Metal-dependent hydrolases"/>
    <property type="match status" value="1"/>
</dbReference>
<dbReference type="CDD" id="cd01299">
    <property type="entry name" value="Met_dep_hydrolase_A"/>
    <property type="match status" value="1"/>
</dbReference>
<organism evidence="2 3">
    <name type="scientific">Agromyces soli</name>
    <dbReference type="NCBI Taxonomy" id="659012"/>
    <lineage>
        <taxon>Bacteria</taxon>
        <taxon>Bacillati</taxon>
        <taxon>Actinomycetota</taxon>
        <taxon>Actinomycetes</taxon>
        <taxon>Micrococcales</taxon>
        <taxon>Microbacteriaceae</taxon>
        <taxon>Agromyces</taxon>
    </lineage>
</organism>
<evidence type="ECO:0000313" key="3">
    <source>
        <dbReference type="Proteomes" id="UP000831304"/>
    </source>
</evidence>
<dbReference type="Gene3D" id="2.30.40.10">
    <property type="entry name" value="Urease, subunit C, domain 1"/>
    <property type="match status" value="1"/>
</dbReference>
<dbReference type="SUPFAM" id="SSF51338">
    <property type="entry name" value="Composite domain of metallo-dependent hydrolases"/>
    <property type="match status" value="1"/>
</dbReference>